<evidence type="ECO:0000256" key="9">
    <source>
        <dbReference type="PIRSR" id="PIRSR605150-2"/>
    </source>
</evidence>
<feature type="transmembrane region" description="Helical" evidence="11">
    <location>
        <begin position="684"/>
        <end position="706"/>
    </location>
</feature>
<dbReference type="InterPro" id="IPR029044">
    <property type="entry name" value="Nucleotide-diphossugar_trans"/>
</dbReference>
<keyword evidence="12" id="KW-1185">Reference proteome</keyword>
<keyword evidence="3" id="KW-0808">Transferase</keyword>
<dbReference type="GO" id="GO:0012505">
    <property type="term" value="C:endomembrane system"/>
    <property type="evidence" value="ECO:0007669"/>
    <property type="project" value="UniProtKB-SubCell"/>
</dbReference>
<feature type="transmembrane region" description="Helical" evidence="11">
    <location>
        <begin position="523"/>
        <end position="542"/>
    </location>
</feature>
<dbReference type="GO" id="GO:0016020">
    <property type="term" value="C:membrane"/>
    <property type="evidence" value="ECO:0007669"/>
    <property type="project" value="InterPro"/>
</dbReference>
<feature type="binding site" evidence="10">
    <location>
        <position position="285"/>
    </location>
    <ligand>
        <name>Mn(2+)</name>
        <dbReference type="ChEBI" id="CHEBI:29035"/>
    </ligand>
</feature>
<dbReference type="SUPFAM" id="SSF53448">
    <property type="entry name" value="Nucleotide-diphospho-sugar transferases"/>
    <property type="match status" value="1"/>
</dbReference>
<dbReference type="OrthoDB" id="72851at2759"/>
<reference evidence="12" key="1">
    <citation type="journal article" date="2025" name="Foods">
        <title>Unveiling the Microbial Signatures of Arabica Coffee Cherries: Insights into Ripeness Specific Diversity, Functional Traits, and Implications for Quality and Safety.</title>
        <authorList>
            <consortium name="RefSeq"/>
            <person name="Tenea G.N."/>
            <person name="Cifuentes V."/>
            <person name="Reyes P."/>
            <person name="Cevallos-Vallejos M."/>
        </authorList>
    </citation>
    <scope>NUCLEOTIDE SEQUENCE [LARGE SCALE GENOMIC DNA]</scope>
</reference>
<dbReference type="FunFam" id="3.90.550.10:FF:000135">
    <property type="entry name" value="Cellulose synthase-like protein G3"/>
    <property type="match status" value="1"/>
</dbReference>
<keyword evidence="6 11" id="KW-0472">Membrane</keyword>
<sequence length="738" mass="83414">MATATEKHKPPLPLHSHRFLRRRYFNRAFAAIYILSFLALLYHHTLALSKETKTLVSISVSISLLIADLFLFFMWSTTQCFRMNPLVRKVFPENLEKVVSRESFPALDIFICTADPYKEPPLTVINTALSVMAYDYPTQKISVYVSDDGGSQLTLFAFLEGAKFGRHWLPFCRENSIMERCPDAYFSSNYSANSKTQHIKMMYEKMKMRVESAVAKGEIADEYITSEQERTAFSKWTPGFTRQQHPSVVQVLLDSRQDRDITGDSMPNLIYLSREKSKTSPHHFKGGALNALLRVSAVLTNAPVILTLDCDMFSNDPHTVQRVLCLFMDHSVRPNLGYIQLPQVFNGLNKADIYGCEFKPLFQMNPRGMDGQKGPNYYGTGCFFVRRAFFGGPSSSVQPEIPELSPDQGVKEPITSEKILKLANLVAGCNYENHTNWGSKIGFKYGSLVEDYYTGYRLVCEGWQSAFCDPERPAFLGDIPISLNDALSQTKRWSVGLLEVAFSKYSPITFGVQAVGFLEAHCFGHYAFWPVWSVPVAIYAFLPQLTLLNNMPIFPKVSDPWFYLYAFLFLGAYIQECLDFILAKSTFERWWNEQRMWLIRGLTSYLFGTIEFFSKLVGIPTQGFNVTSKVVDDEQGKRYGQGIFEFGVPSPMFLLLSVATIINLIAFLGGFLEVLRGGNLDGLFVQLFIAGFAVLNSLPLYEAMVLRADKGKMPTKTTIISAFIALGLCVMSSFMLQT</sequence>
<protein>
    <submittedName>
        <fullName evidence="13">Cellulose synthase-like protein G3</fullName>
    </submittedName>
</protein>
<organism evidence="12 13">
    <name type="scientific">Coffea arabica</name>
    <name type="common">Arabian coffee</name>
    <dbReference type="NCBI Taxonomy" id="13443"/>
    <lineage>
        <taxon>Eukaryota</taxon>
        <taxon>Viridiplantae</taxon>
        <taxon>Streptophyta</taxon>
        <taxon>Embryophyta</taxon>
        <taxon>Tracheophyta</taxon>
        <taxon>Spermatophyta</taxon>
        <taxon>Magnoliopsida</taxon>
        <taxon>eudicotyledons</taxon>
        <taxon>Gunneridae</taxon>
        <taxon>Pentapetalae</taxon>
        <taxon>asterids</taxon>
        <taxon>lamiids</taxon>
        <taxon>Gentianales</taxon>
        <taxon>Rubiaceae</taxon>
        <taxon>Ixoroideae</taxon>
        <taxon>Gardenieae complex</taxon>
        <taxon>Bertiereae - Coffeeae clade</taxon>
        <taxon>Coffeeae</taxon>
        <taxon>Coffea</taxon>
    </lineage>
</organism>
<keyword evidence="5 11" id="KW-1133">Transmembrane helix</keyword>
<evidence type="ECO:0000256" key="6">
    <source>
        <dbReference type="ARBA" id="ARBA00023136"/>
    </source>
</evidence>
<evidence type="ECO:0000256" key="4">
    <source>
        <dbReference type="ARBA" id="ARBA00022692"/>
    </source>
</evidence>
<evidence type="ECO:0000256" key="7">
    <source>
        <dbReference type="ARBA" id="ARBA00023316"/>
    </source>
</evidence>
<feature type="transmembrane region" description="Helical" evidence="11">
    <location>
        <begin position="55"/>
        <end position="75"/>
    </location>
</feature>
<feature type="transmembrane region" description="Helical" evidence="11">
    <location>
        <begin position="562"/>
        <end position="582"/>
    </location>
</feature>
<evidence type="ECO:0000256" key="3">
    <source>
        <dbReference type="ARBA" id="ARBA00022679"/>
    </source>
</evidence>
<dbReference type="Gene3D" id="3.90.550.10">
    <property type="entry name" value="Spore Coat Polysaccharide Biosynthesis Protein SpsA, Chain A"/>
    <property type="match status" value="2"/>
</dbReference>
<feature type="binding site" evidence="9">
    <location>
        <position position="148"/>
    </location>
    <ligand>
        <name>UDP-alpha-D-glucose</name>
        <dbReference type="ChEBI" id="CHEBI:58885"/>
    </ligand>
</feature>
<dbReference type="RefSeq" id="XP_027080896.1">
    <property type="nucleotide sequence ID" value="XM_027225095.2"/>
</dbReference>
<feature type="binding site" evidence="10">
    <location>
        <position position="309"/>
    </location>
    <ligand>
        <name>Mn(2+)</name>
        <dbReference type="ChEBI" id="CHEBI:29035"/>
    </ligand>
</feature>
<evidence type="ECO:0000313" key="13">
    <source>
        <dbReference type="RefSeq" id="XP_027080896.1"/>
    </source>
</evidence>
<evidence type="ECO:0000256" key="1">
    <source>
        <dbReference type="ARBA" id="ARBA00004127"/>
    </source>
</evidence>
<dbReference type="PANTHER" id="PTHR13301">
    <property type="entry name" value="X-BOX TRANSCRIPTION FACTOR-RELATED"/>
    <property type="match status" value="1"/>
</dbReference>
<dbReference type="Pfam" id="PF03552">
    <property type="entry name" value="Cellulose_synt"/>
    <property type="match status" value="2"/>
</dbReference>
<feature type="transmembrane region" description="Helical" evidence="11">
    <location>
        <begin position="24"/>
        <end position="43"/>
    </location>
</feature>
<feature type="binding site" evidence="9">
    <location>
        <position position="119"/>
    </location>
    <ligand>
        <name>UDP-alpha-D-glucose</name>
        <dbReference type="ChEBI" id="CHEBI:58885"/>
    </ligand>
</feature>
<evidence type="ECO:0000256" key="8">
    <source>
        <dbReference type="PIRSR" id="PIRSR605150-1"/>
    </source>
</evidence>
<proteinExistence type="predicted"/>
<feature type="active site" evidence="8">
    <location>
        <position position="148"/>
    </location>
</feature>
<gene>
    <name evidence="13" type="primary">LOC113703656</name>
</gene>
<keyword evidence="2" id="KW-0328">Glycosyltransferase</keyword>
<keyword evidence="4 11" id="KW-0812">Transmembrane</keyword>
<feature type="transmembrane region" description="Helical" evidence="11">
    <location>
        <begin position="653"/>
        <end position="672"/>
    </location>
</feature>
<dbReference type="Proteomes" id="UP001652660">
    <property type="component" value="Chromosome 8e"/>
</dbReference>
<evidence type="ECO:0000256" key="11">
    <source>
        <dbReference type="SAM" id="Phobius"/>
    </source>
</evidence>
<dbReference type="GO" id="GO:0030244">
    <property type="term" value="P:cellulose biosynthetic process"/>
    <property type="evidence" value="ECO:0007669"/>
    <property type="project" value="InterPro"/>
</dbReference>
<feature type="active site" evidence="8">
    <location>
        <position position="451"/>
    </location>
</feature>
<feature type="transmembrane region" description="Helical" evidence="11">
    <location>
        <begin position="718"/>
        <end position="736"/>
    </location>
</feature>
<feature type="binding site" evidence="9">
    <location>
        <position position="118"/>
    </location>
    <ligand>
        <name>UDP-alpha-D-glucose</name>
        <dbReference type="ChEBI" id="CHEBI:58885"/>
    </ligand>
</feature>
<reference evidence="13" key="2">
    <citation type="submission" date="2025-08" db="UniProtKB">
        <authorList>
            <consortium name="RefSeq"/>
        </authorList>
    </citation>
    <scope>IDENTIFICATION</scope>
    <source>
        <tissue evidence="13">Leaves</tissue>
    </source>
</reference>
<dbReference type="GeneID" id="113703656"/>
<evidence type="ECO:0000256" key="5">
    <source>
        <dbReference type="ARBA" id="ARBA00022989"/>
    </source>
</evidence>
<dbReference type="AlphaFoldDB" id="A0A6P6TTC1"/>
<evidence type="ECO:0000256" key="2">
    <source>
        <dbReference type="ARBA" id="ARBA00022676"/>
    </source>
</evidence>
<evidence type="ECO:0000313" key="12">
    <source>
        <dbReference type="Proteomes" id="UP001652660"/>
    </source>
</evidence>
<comment type="subcellular location">
    <subcellularLocation>
        <location evidence="1">Endomembrane system</location>
        <topology evidence="1">Multi-pass membrane protein</topology>
    </subcellularLocation>
</comment>
<dbReference type="GO" id="GO:0071555">
    <property type="term" value="P:cell wall organization"/>
    <property type="evidence" value="ECO:0007669"/>
    <property type="project" value="UniProtKB-KW"/>
</dbReference>
<evidence type="ECO:0000256" key="10">
    <source>
        <dbReference type="PIRSR" id="PIRSR605150-3"/>
    </source>
</evidence>
<name>A0A6P6TTC1_COFAR</name>
<dbReference type="InterPro" id="IPR005150">
    <property type="entry name" value="Cellulose_synth"/>
</dbReference>
<keyword evidence="7" id="KW-0961">Cell wall biogenesis/degradation</keyword>
<accession>A0A6P6TTC1</accession>
<dbReference type="GO" id="GO:0016760">
    <property type="term" value="F:cellulose synthase (UDP-forming) activity"/>
    <property type="evidence" value="ECO:0007669"/>
    <property type="project" value="InterPro"/>
</dbReference>